<dbReference type="Pfam" id="PF00005">
    <property type="entry name" value="ABC_tran"/>
    <property type="match status" value="1"/>
</dbReference>
<keyword evidence="5 7" id="KW-1133">Transmembrane helix</keyword>
<dbReference type="PROSITE" id="PS50929">
    <property type="entry name" value="ABC_TM1F"/>
    <property type="match status" value="1"/>
</dbReference>
<dbReference type="InterPro" id="IPR011527">
    <property type="entry name" value="ABC1_TM_dom"/>
</dbReference>
<dbReference type="PANTHER" id="PTHR43394">
    <property type="entry name" value="ATP-DEPENDENT PERMEASE MDL1, MITOCHONDRIAL"/>
    <property type="match status" value="1"/>
</dbReference>
<evidence type="ECO:0000256" key="5">
    <source>
        <dbReference type="ARBA" id="ARBA00022989"/>
    </source>
</evidence>
<dbReference type="GO" id="GO:0016887">
    <property type="term" value="F:ATP hydrolysis activity"/>
    <property type="evidence" value="ECO:0007669"/>
    <property type="project" value="InterPro"/>
</dbReference>
<proteinExistence type="predicted"/>
<dbReference type="SUPFAM" id="SSF52540">
    <property type="entry name" value="P-loop containing nucleoside triphosphate hydrolases"/>
    <property type="match status" value="1"/>
</dbReference>
<dbReference type="InterPro" id="IPR003439">
    <property type="entry name" value="ABC_transporter-like_ATP-bd"/>
</dbReference>
<evidence type="ECO:0000256" key="4">
    <source>
        <dbReference type="ARBA" id="ARBA00022840"/>
    </source>
</evidence>
<gene>
    <name evidence="10" type="ORF">ENS06_05965</name>
</gene>
<dbReference type="GO" id="GO:0005524">
    <property type="term" value="F:ATP binding"/>
    <property type="evidence" value="ECO:0007669"/>
    <property type="project" value="UniProtKB-KW"/>
</dbReference>
<evidence type="ECO:0000256" key="6">
    <source>
        <dbReference type="ARBA" id="ARBA00023136"/>
    </source>
</evidence>
<sequence length="581" mass="64293">MLKEDSPARFALHRMVGLLRPHWRRLALAVLCMLMVSGSTGLTAYLIKPAMDDIFIKKDVVMLALLPGLFLLVSLIKALSDWGSTYFLQSVGLRVVAGLRQELFDHIHGLSLSFFDKASTGTLMSRITNDIKEIQVAVNSAVSGLVKDTVTIVGLIFVVFYQNWKLASIAVAVLPLAFFPLVHFGQKLRKLARKGQEKVAHLSVVLHESFTGVRIVQAFGMEEHEKRRFARHNTAVLENQLKALRIDALSSPLMEFIGAIGISAIIAYGGYQVVRGTSTPGTFFSFLGALIMLYKPVKSLNKLNSTLQKGIASVLRVQELLGYKSDIVERPNALELTRVQGAVEFRNVSFAYDTTPVLRNISIKVNPGEVVALVGSSGGGKTTLVHLIPRFYDVTEGAVLIDGVDVRDVTVRSLRRHIAMVTQHSFLFNDTVRNNIAYGDPSKTEEDIMAAAKAAYAYDFICRLPHGLDTVVGEQGVMLSGGQRQRLCIARALLKDAPILILDEATSALDSEAEQEVQRALENLMQGRTTFVIAHRLSTVKIAHRILVISHGRIIEEGSHHSLMERHGEYRRLYDIQFQQA</sequence>
<feature type="transmembrane region" description="Helical" evidence="7">
    <location>
        <begin position="60"/>
        <end position="79"/>
    </location>
</feature>
<dbReference type="FunFam" id="3.40.50.300:FF:000218">
    <property type="entry name" value="Multidrug ABC transporter ATP-binding protein"/>
    <property type="match status" value="1"/>
</dbReference>
<keyword evidence="3" id="KW-0547">Nucleotide-binding</keyword>
<dbReference type="SUPFAM" id="SSF90123">
    <property type="entry name" value="ABC transporter transmembrane region"/>
    <property type="match status" value="1"/>
</dbReference>
<feature type="domain" description="ABC transmembrane type-1" evidence="9">
    <location>
        <begin position="27"/>
        <end position="309"/>
    </location>
</feature>
<dbReference type="InterPro" id="IPR027417">
    <property type="entry name" value="P-loop_NTPase"/>
</dbReference>
<dbReference type="PROSITE" id="PS50893">
    <property type="entry name" value="ABC_TRANSPORTER_2"/>
    <property type="match status" value="1"/>
</dbReference>
<dbReference type="InterPro" id="IPR039421">
    <property type="entry name" value="Type_1_exporter"/>
</dbReference>
<evidence type="ECO:0000259" key="9">
    <source>
        <dbReference type="PROSITE" id="PS50929"/>
    </source>
</evidence>
<keyword evidence="6 7" id="KW-0472">Membrane</keyword>
<dbReference type="GO" id="GO:0005886">
    <property type="term" value="C:plasma membrane"/>
    <property type="evidence" value="ECO:0007669"/>
    <property type="project" value="UniProtKB-SubCell"/>
</dbReference>
<evidence type="ECO:0000256" key="1">
    <source>
        <dbReference type="ARBA" id="ARBA00004651"/>
    </source>
</evidence>
<accession>A0A832A092</accession>
<dbReference type="InterPro" id="IPR017871">
    <property type="entry name" value="ABC_transporter-like_CS"/>
</dbReference>
<name>A0A832A092_9BACT</name>
<organism evidence="10">
    <name type="scientific">Desulfacinum infernum</name>
    <dbReference type="NCBI Taxonomy" id="35837"/>
    <lineage>
        <taxon>Bacteria</taxon>
        <taxon>Pseudomonadati</taxon>
        <taxon>Thermodesulfobacteriota</taxon>
        <taxon>Syntrophobacteria</taxon>
        <taxon>Syntrophobacterales</taxon>
        <taxon>Syntrophobacteraceae</taxon>
        <taxon>Desulfacinum</taxon>
    </lineage>
</organism>
<dbReference type="Pfam" id="PF00664">
    <property type="entry name" value="ABC_membrane"/>
    <property type="match status" value="1"/>
</dbReference>
<dbReference type="GO" id="GO:0015421">
    <property type="term" value="F:ABC-type oligopeptide transporter activity"/>
    <property type="evidence" value="ECO:0007669"/>
    <property type="project" value="TreeGrafter"/>
</dbReference>
<keyword evidence="4 10" id="KW-0067">ATP-binding</keyword>
<dbReference type="CDD" id="cd18552">
    <property type="entry name" value="ABC_6TM_MsbA_like"/>
    <property type="match status" value="1"/>
</dbReference>
<keyword evidence="2 7" id="KW-0812">Transmembrane</keyword>
<feature type="transmembrane region" description="Helical" evidence="7">
    <location>
        <begin position="253"/>
        <end position="271"/>
    </location>
</feature>
<comment type="subcellular location">
    <subcellularLocation>
        <location evidence="1">Cell membrane</location>
        <topology evidence="1">Multi-pass membrane protein</topology>
    </subcellularLocation>
</comment>
<dbReference type="PANTHER" id="PTHR43394:SF1">
    <property type="entry name" value="ATP-BINDING CASSETTE SUB-FAMILY B MEMBER 10, MITOCHONDRIAL"/>
    <property type="match status" value="1"/>
</dbReference>
<reference evidence="10" key="1">
    <citation type="journal article" date="2020" name="mSystems">
        <title>Genome- and Community-Level Interaction Insights into Carbon Utilization and Element Cycling Functions of Hydrothermarchaeota in Hydrothermal Sediment.</title>
        <authorList>
            <person name="Zhou Z."/>
            <person name="Liu Y."/>
            <person name="Xu W."/>
            <person name="Pan J."/>
            <person name="Luo Z.H."/>
            <person name="Li M."/>
        </authorList>
    </citation>
    <scope>NUCLEOTIDE SEQUENCE [LARGE SCALE GENOMIC DNA]</scope>
    <source>
        <strain evidence="10">SpSt-456</strain>
    </source>
</reference>
<dbReference type="InterPro" id="IPR003593">
    <property type="entry name" value="AAA+_ATPase"/>
</dbReference>
<feature type="transmembrane region" description="Helical" evidence="7">
    <location>
        <begin position="166"/>
        <end position="184"/>
    </location>
</feature>
<feature type="domain" description="ABC transporter" evidence="8">
    <location>
        <begin position="343"/>
        <end position="576"/>
    </location>
</feature>
<protein>
    <submittedName>
        <fullName evidence="10">ABC transporter ATP-binding protein</fullName>
    </submittedName>
</protein>
<dbReference type="SMART" id="SM00382">
    <property type="entry name" value="AAA"/>
    <property type="match status" value="1"/>
</dbReference>
<evidence type="ECO:0000313" key="10">
    <source>
        <dbReference type="EMBL" id="HFK96855.1"/>
    </source>
</evidence>
<dbReference type="InterPro" id="IPR036640">
    <property type="entry name" value="ABC1_TM_sf"/>
</dbReference>
<dbReference type="Gene3D" id="3.40.50.300">
    <property type="entry name" value="P-loop containing nucleotide triphosphate hydrolases"/>
    <property type="match status" value="1"/>
</dbReference>
<comment type="caution">
    <text evidence="10">The sequence shown here is derived from an EMBL/GenBank/DDBJ whole genome shotgun (WGS) entry which is preliminary data.</text>
</comment>
<evidence type="ECO:0000259" key="8">
    <source>
        <dbReference type="PROSITE" id="PS50893"/>
    </source>
</evidence>
<evidence type="ECO:0000256" key="2">
    <source>
        <dbReference type="ARBA" id="ARBA00022692"/>
    </source>
</evidence>
<evidence type="ECO:0000256" key="7">
    <source>
        <dbReference type="SAM" id="Phobius"/>
    </source>
</evidence>
<dbReference type="AlphaFoldDB" id="A0A832A092"/>
<evidence type="ECO:0000256" key="3">
    <source>
        <dbReference type="ARBA" id="ARBA00022741"/>
    </source>
</evidence>
<dbReference type="PROSITE" id="PS00211">
    <property type="entry name" value="ABC_TRANSPORTER_1"/>
    <property type="match status" value="1"/>
</dbReference>
<dbReference type="Gene3D" id="1.20.1560.10">
    <property type="entry name" value="ABC transporter type 1, transmembrane domain"/>
    <property type="match status" value="1"/>
</dbReference>
<dbReference type="EMBL" id="DSTK01000016">
    <property type="protein sequence ID" value="HFK96855.1"/>
    <property type="molecule type" value="Genomic_DNA"/>
</dbReference>